<keyword evidence="8" id="KW-0170">Cobalt</keyword>
<dbReference type="GO" id="GO:0046872">
    <property type="term" value="F:metal ion binding"/>
    <property type="evidence" value="ECO:0007669"/>
    <property type="project" value="UniProtKB-KW"/>
</dbReference>
<keyword evidence="2 8" id="KW-0479">Metal-binding</keyword>
<keyword evidence="3 10" id="KW-0378">Hydrolase</keyword>
<protein>
    <submittedName>
        <fullName evidence="12">Diacetylchitobiose-6-phosphate hydrolase</fullName>
    </submittedName>
</protein>
<evidence type="ECO:0000256" key="6">
    <source>
        <dbReference type="ARBA" id="ARBA00023295"/>
    </source>
</evidence>
<dbReference type="Gene3D" id="3.90.110.10">
    <property type="entry name" value="Lactate dehydrogenase/glycoside hydrolase, family 4, C-terminal"/>
    <property type="match status" value="1"/>
</dbReference>
<keyword evidence="6 10" id="KW-0326">Glycosidase</keyword>
<accession>A0A081KFV5</accession>
<dbReference type="InterPro" id="IPR001088">
    <property type="entry name" value="Glyco_hydro_4"/>
</dbReference>
<dbReference type="CDD" id="cd05296">
    <property type="entry name" value="GH4_P_beta_glucosidase"/>
    <property type="match status" value="1"/>
</dbReference>
<keyword evidence="5 8" id="KW-0464">Manganese</keyword>
<dbReference type="Gene3D" id="3.40.50.720">
    <property type="entry name" value="NAD(P)-binding Rossmann-like Domain"/>
    <property type="match status" value="1"/>
</dbReference>
<dbReference type="Proteomes" id="UP000027997">
    <property type="component" value="Unassembled WGS sequence"/>
</dbReference>
<dbReference type="InterPro" id="IPR015955">
    <property type="entry name" value="Lactate_DH/Glyco_Ohase_4_C"/>
</dbReference>
<organism evidence="12 13">
    <name type="scientific">Endozoicomonas elysicola</name>
    <dbReference type="NCBI Taxonomy" id="305900"/>
    <lineage>
        <taxon>Bacteria</taxon>
        <taxon>Pseudomonadati</taxon>
        <taxon>Pseudomonadota</taxon>
        <taxon>Gammaproteobacteria</taxon>
        <taxon>Oceanospirillales</taxon>
        <taxon>Endozoicomonadaceae</taxon>
        <taxon>Endozoicomonas</taxon>
    </lineage>
</organism>
<gene>
    <name evidence="12" type="ORF">GV64_21985</name>
</gene>
<evidence type="ECO:0000256" key="7">
    <source>
        <dbReference type="PIRSR" id="PIRSR601088-2"/>
    </source>
</evidence>
<keyword evidence="4 10" id="KW-0520">NAD</keyword>
<reference evidence="12 13" key="1">
    <citation type="submission" date="2014-06" db="EMBL/GenBank/DDBJ databases">
        <title>Whole Genome Sequences of Three Symbiotic Endozoicomonas Bacteria.</title>
        <authorList>
            <person name="Neave M.J."/>
            <person name="Apprill A."/>
            <person name="Voolstra C.R."/>
        </authorList>
    </citation>
    <scope>NUCLEOTIDE SEQUENCE [LARGE SCALE GENOMIC DNA]</scope>
    <source>
        <strain evidence="12 13">DSM 22380</strain>
    </source>
</reference>
<evidence type="ECO:0000313" key="12">
    <source>
        <dbReference type="EMBL" id="KEI73031.1"/>
    </source>
</evidence>
<evidence type="ECO:0000256" key="10">
    <source>
        <dbReference type="RuleBase" id="RU361152"/>
    </source>
</evidence>
<dbReference type="PANTHER" id="PTHR32092">
    <property type="entry name" value="6-PHOSPHO-BETA-GLUCOSIDASE-RELATED"/>
    <property type="match status" value="1"/>
</dbReference>
<evidence type="ECO:0000256" key="5">
    <source>
        <dbReference type="ARBA" id="ARBA00023211"/>
    </source>
</evidence>
<proteinExistence type="inferred from homology"/>
<dbReference type="PRINTS" id="PR00732">
    <property type="entry name" value="GLHYDRLASE4"/>
</dbReference>
<dbReference type="Pfam" id="PF02056">
    <property type="entry name" value="Glyco_hydro_4"/>
    <property type="match status" value="1"/>
</dbReference>
<dbReference type="STRING" id="305900.GV64_21985"/>
<comment type="cofactor">
    <cofactor evidence="10">
        <name>NAD(+)</name>
        <dbReference type="ChEBI" id="CHEBI:57540"/>
    </cofactor>
    <text evidence="10">Binds 1 NAD(+) per subunit.</text>
</comment>
<dbReference type="InterPro" id="IPR036291">
    <property type="entry name" value="NAD(P)-bd_dom_sf"/>
</dbReference>
<feature type="binding site" evidence="7">
    <location>
        <position position="95"/>
    </location>
    <ligand>
        <name>substrate</name>
    </ligand>
</feature>
<dbReference type="EMBL" id="JOJP01000001">
    <property type="protein sequence ID" value="KEI73031.1"/>
    <property type="molecule type" value="Genomic_DNA"/>
</dbReference>
<dbReference type="Pfam" id="PF11975">
    <property type="entry name" value="Glyco_hydro_4C"/>
    <property type="match status" value="1"/>
</dbReference>
<dbReference type="GO" id="GO:0005975">
    <property type="term" value="P:carbohydrate metabolic process"/>
    <property type="evidence" value="ECO:0007669"/>
    <property type="project" value="InterPro"/>
</dbReference>
<feature type="binding site" evidence="8">
    <location>
        <position position="200"/>
    </location>
    <ligand>
        <name>Mn(2+)</name>
        <dbReference type="ChEBI" id="CHEBI:29035"/>
    </ligand>
</feature>
<keyword evidence="8" id="KW-0408">Iron</keyword>
<feature type="domain" description="Glycosyl hydrolase family 4 C-terminal" evidence="11">
    <location>
        <begin position="195"/>
        <end position="409"/>
    </location>
</feature>
<dbReference type="SUPFAM" id="SSF51735">
    <property type="entry name" value="NAD(P)-binding Rossmann-fold domains"/>
    <property type="match status" value="1"/>
</dbReference>
<dbReference type="PANTHER" id="PTHR32092:SF5">
    <property type="entry name" value="6-PHOSPHO-BETA-GLUCOSIDASE"/>
    <property type="match status" value="1"/>
</dbReference>
<feature type="site" description="Increases basicity of active site Tyr" evidence="9">
    <location>
        <position position="111"/>
    </location>
</feature>
<dbReference type="GO" id="GO:0004553">
    <property type="term" value="F:hydrolase activity, hydrolyzing O-glycosyl compounds"/>
    <property type="evidence" value="ECO:0007669"/>
    <property type="project" value="InterPro"/>
</dbReference>
<dbReference type="InterPro" id="IPR022616">
    <property type="entry name" value="Glyco_hydro_4_C"/>
</dbReference>
<evidence type="ECO:0000259" key="11">
    <source>
        <dbReference type="Pfam" id="PF11975"/>
    </source>
</evidence>
<comment type="similarity">
    <text evidence="1 10">Belongs to the glycosyl hydrolase 4 family.</text>
</comment>
<comment type="caution">
    <text evidence="12">The sequence shown here is derived from an EMBL/GenBank/DDBJ whole genome shotgun (WGS) entry which is preliminary data.</text>
</comment>
<evidence type="ECO:0000256" key="1">
    <source>
        <dbReference type="ARBA" id="ARBA00010141"/>
    </source>
</evidence>
<evidence type="ECO:0000256" key="8">
    <source>
        <dbReference type="PIRSR" id="PIRSR601088-3"/>
    </source>
</evidence>
<dbReference type="RefSeq" id="WP_020581747.1">
    <property type="nucleotide sequence ID" value="NZ_JOJP01000001.1"/>
</dbReference>
<evidence type="ECO:0000256" key="9">
    <source>
        <dbReference type="PIRSR" id="PIRSR601088-4"/>
    </source>
</evidence>
<evidence type="ECO:0000256" key="2">
    <source>
        <dbReference type="ARBA" id="ARBA00022723"/>
    </source>
</evidence>
<evidence type="ECO:0000256" key="3">
    <source>
        <dbReference type="ARBA" id="ARBA00022801"/>
    </source>
</evidence>
<name>A0A081KFV5_9GAMM</name>
<sequence>MKNLKLTIIGGGSSYTPELVDGIIRRIRELPVTEICLVDVEDGALKVNIITDLTKRMIEKAGLDINVWSTLNRREGIKDAQFVMSQFRVGGLAARARDERIPLRYNVIGQETTGPGGFAKALRTIPVILDICRDIEEVAPDAWLINFTNPAGMVTEAVVKHTNVKVMGLCNVPINMHYSIARMLDVKPEEASLEFAGLNHMVWVHKVSVAGEDKTQEVLKMLGDGASLNMNNITEEPWDKAFLKALGVVPCPYHRYFYLKEAMLADELKAAESGGTRAEQVMKTEEELFELYADPNLDHKPSQLEKRGGAFYSEVSLDLVDSIWNNKKAINVVNTRNNGAINGLPDDAVVEINAMVDADGAHALSFGTMPTHLNGLLQQVKAYETLAIDAAVYGDYDKALMAMALNPLVPDLATGKKILDDIIAENRDYLPQFANLA</sequence>
<dbReference type="eggNOG" id="COG1486">
    <property type="taxonomic scope" value="Bacteria"/>
</dbReference>
<evidence type="ECO:0000256" key="4">
    <source>
        <dbReference type="ARBA" id="ARBA00023027"/>
    </source>
</evidence>
<keyword evidence="8" id="KW-0533">Nickel</keyword>
<dbReference type="AlphaFoldDB" id="A0A081KFV5"/>
<feature type="binding site" evidence="8">
    <location>
        <position position="170"/>
    </location>
    <ligand>
        <name>Mn(2+)</name>
        <dbReference type="ChEBI" id="CHEBI:29035"/>
    </ligand>
</feature>
<dbReference type="GO" id="GO:0016616">
    <property type="term" value="F:oxidoreductase activity, acting on the CH-OH group of donors, NAD or NADP as acceptor"/>
    <property type="evidence" value="ECO:0007669"/>
    <property type="project" value="InterPro"/>
</dbReference>
<keyword evidence="13" id="KW-1185">Reference proteome</keyword>
<dbReference type="SUPFAM" id="SSF56327">
    <property type="entry name" value="LDH C-terminal domain-like"/>
    <property type="match status" value="1"/>
</dbReference>
<feature type="binding site" evidence="7">
    <location>
        <position position="149"/>
    </location>
    <ligand>
        <name>substrate</name>
    </ligand>
</feature>
<evidence type="ECO:0000313" key="13">
    <source>
        <dbReference type="Proteomes" id="UP000027997"/>
    </source>
</evidence>